<accession>A0A9P3C8F8</accession>
<evidence type="ECO:0000313" key="7">
    <source>
        <dbReference type="EMBL" id="GIZ36651.1"/>
    </source>
</evidence>
<feature type="compositionally biased region" description="Acidic residues" evidence="5">
    <location>
        <begin position="66"/>
        <end position="81"/>
    </location>
</feature>
<sequence length="251" mass="28729">MSLPTRVDFLSRLKPQTCDICYDAMKEPAHTPCSHVYCLKCLLAWLEKHNTCPTCRSILFENLPNDDESDIDENNETEEDSNANTAETNEVPGVPPPGSIERFHYEMTAVLHEVEAKLDANPEPRIATFDAQAMAQVVAAFRIDQRLRDAWMEEIKSWDVMYTFVDRDTSHVWTFDHISYDPPSDPNTSEAARGEQRALLADRHVMWAKKLSGYLNSIPANELFNRVRVVRVLVSYMPELTERELVASPRD</sequence>
<evidence type="ECO:0000256" key="1">
    <source>
        <dbReference type="ARBA" id="ARBA00022723"/>
    </source>
</evidence>
<keyword evidence="8" id="KW-1185">Reference proteome</keyword>
<dbReference type="InterPro" id="IPR050731">
    <property type="entry name" value="HRD1_E3_ubiq-ligases"/>
</dbReference>
<evidence type="ECO:0000256" key="2">
    <source>
        <dbReference type="ARBA" id="ARBA00022771"/>
    </source>
</evidence>
<dbReference type="Pfam" id="PF13923">
    <property type="entry name" value="zf-C3HC4_2"/>
    <property type="match status" value="1"/>
</dbReference>
<dbReference type="GeneID" id="68285695"/>
<dbReference type="GO" id="GO:0008270">
    <property type="term" value="F:zinc ion binding"/>
    <property type="evidence" value="ECO:0007669"/>
    <property type="project" value="UniProtKB-KW"/>
</dbReference>
<dbReference type="GO" id="GO:0012505">
    <property type="term" value="C:endomembrane system"/>
    <property type="evidence" value="ECO:0007669"/>
    <property type="project" value="TreeGrafter"/>
</dbReference>
<dbReference type="PROSITE" id="PS00518">
    <property type="entry name" value="ZF_RING_1"/>
    <property type="match status" value="1"/>
</dbReference>
<evidence type="ECO:0000256" key="3">
    <source>
        <dbReference type="ARBA" id="ARBA00022833"/>
    </source>
</evidence>
<keyword evidence="3" id="KW-0862">Zinc</keyword>
<dbReference type="Proteomes" id="UP000825890">
    <property type="component" value="Unassembled WGS sequence"/>
</dbReference>
<proteinExistence type="predicted"/>
<dbReference type="AlphaFoldDB" id="A0A9P3C8F8"/>
<protein>
    <recommendedName>
        <fullName evidence="6">RING-type domain-containing protein</fullName>
    </recommendedName>
</protein>
<evidence type="ECO:0000256" key="5">
    <source>
        <dbReference type="SAM" id="MobiDB-lite"/>
    </source>
</evidence>
<dbReference type="PANTHER" id="PTHR22763">
    <property type="entry name" value="RING ZINC FINGER PROTEIN"/>
    <property type="match status" value="1"/>
</dbReference>
<name>A0A9P3C8F8_9PEZI</name>
<dbReference type="Gene3D" id="3.30.40.10">
    <property type="entry name" value="Zinc/RING finger domain, C3HC4 (zinc finger)"/>
    <property type="match status" value="1"/>
</dbReference>
<dbReference type="EMBL" id="BOLY01000001">
    <property type="protein sequence ID" value="GIZ36651.1"/>
    <property type="molecule type" value="Genomic_DNA"/>
</dbReference>
<dbReference type="SUPFAM" id="SSF57850">
    <property type="entry name" value="RING/U-box"/>
    <property type="match status" value="1"/>
</dbReference>
<organism evidence="7 8">
    <name type="scientific">Cercospora kikuchii</name>
    <dbReference type="NCBI Taxonomy" id="84275"/>
    <lineage>
        <taxon>Eukaryota</taxon>
        <taxon>Fungi</taxon>
        <taxon>Dikarya</taxon>
        <taxon>Ascomycota</taxon>
        <taxon>Pezizomycotina</taxon>
        <taxon>Dothideomycetes</taxon>
        <taxon>Dothideomycetidae</taxon>
        <taxon>Mycosphaerellales</taxon>
        <taxon>Mycosphaerellaceae</taxon>
        <taxon>Cercospora</taxon>
    </lineage>
</organism>
<dbReference type="InterPro" id="IPR013083">
    <property type="entry name" value="Znf_RING/FYVE/PHD"/>
</dbReference>
<evidence type="ECO:0000259" key="6">
    <source>
        <dbReference type="PROSITE" id="PS50089"/>
    </source>
</evidence>
<dbReference type="GO" id="GO:0061630">
    <property type="term" value="F:ubiquitin protein ligase activity"/>
    <property type="evidence" value="ECO:0007669"/>
    <property type="project" value="TreeGrafter"/>
</dbReference>
<keyword evidence="1" id="KW-0479">Metal-binding</keyword>
<dbReference type="InterPro" id="IPR017907">
    <property type="entry name" value="Znf_RING_CS"/>
</dbReference>
<dbReference type="SMART" id="SM00184">
    <property type="entry name" value="RING"/>
    <property type="match status" value="1"/>
</dbReference>
<dbReference type="GO" id="GO:0043161">
    <property type="term" value="P:proteasome-mediated ubiquitin-dependent protein catabolic process"/>
    <property type="evidence" value="ECO:0007669"/>
    <property type="project" value="TreeGrafter"/>
</dbReference>
<dbReference type="PROSITE" id="PS50089">
    <property type="entry name" value="ZF_RING_2"/>
    <property type="match status" value="1"/>
</dbReference>
<feature type="region of interest" description="Disordered" evidence="5">
    <location>
        <begin position="66"/>
        <end position="95"/>
    </location>
</feature>
<feature type="domain" description="RING-type" evidence="6">
    <location>
        <begin position="18"/>
        <end position="56"/>
    </location>
</feature>
<dbReference type="OrthoDB" id="3650892at2759"/>
<comment type="caution">
    <text evidence="7">The sequence shown here is derived from an EMBL/GenBank/DDBJ whole genome shotgun (WGS) entry which is preliminary data.</text>
</comment>
<dbReference type="RefSeq" id="XP_044651138.1">
    <property type="nucleotide sequence ID" value="XM_044795203.1"/>
</dbReference>
<keyword evidence="2 4" id="KW-0863">Zinc-finger</keyword>
<gene>
    <name evidence="7" type="ORF">CKM354_000012000</name>
</gene>
<evidence type="ECO:0000313" key="8">
    <source>
        <dbReference type="Proteomes" id="UP000825890"/>
    </source>
</evidence>
<reference evidence="7 8" key="1">
    <citation type="submission" date="2021-01" db="EMBL/GenBank/DDBJ databases">
        <title>Cercospora kikuchii MAFF 305040 whole genome shotgun sequence.</title>
        <authorList>
            <person name="Kashiwa T."/>
            <person name="Suzuki T."/>
        </authorList>
    </citation>
    <scope>NUCLEOTIDE SEQUENCE [LARGE SCALE GENOMIC DNA]</scope>
    <source>
        <strain evidence="7 8">MAFF 305040</strain>
    </source>
</reference>
<dbReference type="InterPro" id="IPR001841">
    <property type="entry name" value="Znf_RING"/>
</dbReference>
<evidence type="ECO:0000256" key="4">
    <source>
        <dbReference type="PROSITE-ProRule" id="PRU00175"/>
    </source>
</evidence>